<evidence type="ECO:0000256" key="3">
    <source>
        <dbReference type="PROSITE-ProRule" id="PRU00339"/>
    </source>
</evidence>
<dbReference type="SUPFAM" id="SSF48452">
    <property type="entry name" value="TPR-like"/>
    <property type="match status" value="1"/>
</dbReference>
<evidence type="ECO:0000313" key="4">
    <source>
        <dbReference type="EMBL" id="MFC3876616.1"/>
    </source>
</evidence>
<evidence type="ECO:0000256" key="1">
    <source>
        <dbReference type="ARBA" id="ARBA00022737"/>
    </source>
</evidence>
<evidence type="ECO:0000256" key="2">
    <source>
        <dbReference type="ARBA" id="ARBA00022803"/>
    </source>
</evidence>
<dbReference type="PANTHER" id="PTHR44943:SF8">
    <property type="entry name" value="TPR REPEAT-CONTAINING PROTEIN MJ0263"/>
    <property type="match status" value="1"/>
</dbReference>
<comment type="caution">
    <text evidence="4">The sequence shown here is derived from an EMBL/GenBank/DDBJ whole genome shotgun (WGS) entry which is preliminary data.</text>
</comment>
<dbReference type="InterPro" id="IPR019734">
    <property type="entry name" value="TPR_rpt"/>
</dbReference>
<gene>
    <name evidence="4" type="ORF">ACFOSX_05165</name>
</gene>
<keyword evidence="1" id="KW-0677">Repeat</keyword>
<dbReference type="Proteomes" id="UP001595812">
    <property type="component" value="Unassembled WGS sequence"/>
</dbReference>
<dbReference type="InterPro" id="IPR051685">
    <property type="entry name" value="Ycf3/AcsC/BcsC/TPR_MFPF"/>
</dbReference>
<organism evidence="4 5">
    <name type="scientific">Winogradskyella maritima</name>
    <dbReference type="NCBI Taxonomy" id="1517766"/>
    <lineage>
        <taxon>Bacteria</taxon>
        <taxon>Pseudomonadati</taxon>
        <taxon>Bacteroidota</taxon>
        <taxon>Flavobacteriia</taxon>
        <taxon>Flavobacteriales</taxon>
        <taxon>Flavobacteriaceae</taxon>
        <taxon>Winogradskyella</taxon>
    </lineage>
</organism>
<dbReference type="Gene3D" id="1.25.40.10">
    <property type="entry name" value="Tetratricopeptide repeat domain"/>
    <property type="match status" value="4"/>
</dbReference>
<dbReference type="Pfam" id="PF00515">
    <property type="entry name" value="TPR_1"/>
    <property type="match status" value="1"/>
</dbReference>
<feature type="repeat" description="TPR" evidence="3">
    <location>
        <begin position="40"/>
        <end position="73"/>
    </location>
</feature>
<dbReference type="Pfam" id="PF14559">
    <property type="entry name" value="TPR_19"/>
    <property type="match status" value="1"/>
</dbReference>
<dbReference type="Pfam" id="PF13181">
    <property type="entry name" value="TPR_8"/>
    <property type="match status" value="1"/>
</dbReference>
<dbReference type="PROSITE" id="PS50293">
    <property type="entry name" value="TPR_REGION"/>
    <property type="match status" value="2"/>
</dbReference>
<dbReference type="SMART" id="SM00028">
    <property type="entry name" value="TPR"/>
    <property type="match status" value="6"/>
</dbReference>
<dbReference type="PROSITE" id="PS50005">
    <property type="entry name" value="TPR"/>
    <property type="match status" value="2"/>
</dbReference>
<evidence type="ECO:0000313" key="5">
    <source>
        <dbReference type="Proteomes" id="UP001595812"/>
    </source>
</evidence>
<name>A0ABV8AIC3_9FLAO</name>
<reference evidence="5" key="1">
    <citation type="journal article" date="2019" name="Int. J. Syst. Evol. Microbiol.">
        <title>The Global Catalogue of Microorganisms (GCM) 10K type strain sequencing project: providing services to taxonomists for standard genome sequencing and annotation.</title>
        <authorList>
            <consortium name="The Broad Institute Genomics Platform"/>
            <consortium name="The Broad Institute Genome Sequencing Center for Infectious Disease"/>
            <person name="Wu L."/>
            <person name="Ma J."/>
        </authorList>
    </citation>
    <scope>NUCLEOTIDE SEQUENCE [LARGE SCALE GENOMIC DNA]</scope>
    <source>
        <strain evidence="5">CECT 8979</strain>
    </source>
</reference>
<keyword evidence="2 3" id="KW-0802">TPR repeat</keyword>
<sequence>MVTLSYAGAQSSALTVADNLFAEGKYSQAIDAYKTFDGDKTVDYNIAKAYVALGNYDKALEHYKKAVENEPENALYKYDYAKRLMNSKKYEEASELFSELINTDYRNPNYHYQKGLVLEKLNDSTAQNRFYSAYELDPTHQKAIYKLARFHLVKRNHEASHRYIDKGLESYPNNLELISLKAQNFYHQQYYTNAIPWFERLIENGERSEMIHELLSVCYSENSDYEPAIEQRKLALAYNPRNSASLYVIGSWYQRLGDFANAEKYMSQAIALQDVPLNEEYRNLGTVYNRQKKYKEAIKAFQTALKEDPSDVFTELFLLRTKDEYYEDIDTKISLYEAFIKKHNEHRLSDFAKYRLTELKEEKFNKKD</sequence>
<feature type="repeat" description="TPR" evidence="3">
    <location>
        <begin position="278"/>
        <end position="311"/>
    </location>
</feature>
<protein>
    <submittedName>
        <fullName evidence="4">Tetratricopeptide repeat protein</fullName>
    </submittedName>
</protein>
<accession>A0ABV8AIC3</accession>
<dbReference type="EMBL" id="JBHSAT010000004">
    <property type="protein sequence ID" value="MFC3876616.1"/>
    <property type="molecule type" value="Genomic_DNA"/>
</dbReference>
<dbReference type="PANTHER" id="PTHR44943">
    <property type="entry name" value="CELLULOSE SYNTHASE OPERON PROTEIN C"/>
    <property type="match status" value="1"/>
</dbReference>
<dbReference type="InterPro" id="IPR011990">
    <property type="entry name" value="TPR-like_helical_dom_sf"/>
</dbReference>
<proteinExistence type="predicted"/>
<keyword evidence="5" id="KW-1185">Reference proteome</keyword>
<dbReference type="RefSeq" id="WP_386097687.1">
    <property type="nucleotide sequence ID" value="NZ_JBHSAT010000004.1"/>
</dbReference>